<keyword evidence="7" id="KW-0269">Exonuclease</keyword>
<evidence type="ECO:0000256" key="3">
    <source>
        <dbReference type="ARBA" id="ARBA00022553"/>
    </source>
</evidence>
<comment type="caution">
    <text evidence="12">The sequence shown here is derived from an EMBL/GenBank/DDBJ whole genome shotgun (WGS) entry which is preliminary data.</text>
</comment>
<feature type="compositionally biased region" description="Basic and acidic residues" evidence="11">
    <location>
        <begin position="384"/>
        <end position="397"/>
    </location>
</feature>
<keyword evidence="5" id="KW-0227">DNA damage</keyword>
<feature type="compositionally biased region" description="Basic residues" evidence="11">
    <location>
        <begin position="284"/>
        <end position="294"/>
    </location>
</feature>
<feature type="region of interest" description="Disordered" evidence="11">
    <location>
        <begin position="265"/>
        <end position="450"/>
    </location>
</feature>
<dbReference type="InterPro" id="IPR046938">
    <property type="entry name" value="DNA_clamp_sf"/>
</dbReference>
<evidence type="ECO:0000256" key="2">
    <source>
        <dbReference type="ARBA" id="ARBA00008494"/>
    </source>
</evidence>
<dbReference type="EMBL" id="JBJJXI010000199">
    <property type="protein sequence ID" value="KAL3383371.1"/>
    <property type="molecule type" value="Genomic_DNA"/>
</dbReference>
<dbReference type="FunFam" id="3.70.10.10:FF:000005">
    <property type="entry name" value="Cell cycle checkpoint control protein"/>
    <property type="match status" value="1"/>
</dbReference>
<evidence type="ECO:0000313" key="13">
    <source>
        <dbReference type="Proteomes" id="UP001627154"/>
    </source>
</evidence>
<comment type="function">
    <text evidence="9">Component of the 9-1-1 cell-cycle checkpoint response complex that plays a major role in DNA repair. The 9-1-1 complex is recruited to DNA lesion upon damage by the RAD17-replication factor C (RFC) clamp loader complex. Acts then as a sliding clamp platform on DNA for several proteins involved in long-patch base excision repair (LP-BER). The 9-1-1 complex stimulates DNA polymerase beta (POLB) activity by increasing its affinity for the 3'-OH end of the primer-template and stabilizes POLB to those sites where LP-BER proceeds; endonuclease FEN1 cleavage activity on substrates with double, nick, or gap flaps of distinct sequences and lengths; and DNA ligase I (LIG1) on long-patch base excision repair substrates. The 9-1-1 complex is necessary for the recruitment of RHNO1 to sites of double-stranded breaks (DSB) occurring during the S phase. RAD9A possesses 3'-&gt;5' double stranded DNA exonuclease activity.</text>
</comment>
<dbReference type="Proteomes" id="UP001627154">
    <property type="component" value="Unassembled WGS sequence"/>
</dbReference>
<keyword evidence="4" id="KW-0540">Nuclease</keyword>
<keyword evidence="6" id="KW-0378">Hydrolase</keyword>
<comment type="subcellular location">
    <subcellularLocation>
        <location evidence="1">Nucleus</location>
    </subcellularLocation>
</comment>
<dbReference type="GO" id="GO:0000077">
    <property type="term" value="P:DNA damage checkpoint signaling"/>
    <property type="evidence" value="ECO:0007669"/>
    <property type="project" value="UniProtKB-ARBA"/>
</dbReference>
<gene>
    <name evidence="12" type="ORF">TKK_020737</name>
</gene>
<comment type="similarity">
    <text evidence="2 10">Belongs to the rad9 family.</text>
</comment>
<evidence type="ECO:0000256" key="5">
    <source>
        <dbReference type="ARBA" id="ARBA00022763"/>
    </source>
</evidence>
<feature type="compositionally biased region" description="Acidic residues" evidence="11">
    <location>
        <begin position="439"/>
        <end position="450"/>
    </location>
</feature>
<proteinExistence type="inferred from homology"/>
<dbReference type="PANTHER" id="PTHR15237">
    <property type="entry name" value="DNA REPAIR PROTEIN RAD9"/>
    <property type="match status" value="1"/>
</dbReference>
<evidence type="ECO:0000256" key="10">
    <source>
        <dbReference type="PIRNR" id="PIRNR009303"/>
    </source>
</evidence>
<keyword evidence="3" id="KW-0597">Phosphoprotein</keyword>
<name>A0ABD2VS96_9HYME</name>
<dbReference type="PANTHER" id="PTHR15237:SF0">
    <property type="entry name" value="CELL CYCLE CHECKPOINT CONTROL PROTEIN"/>
    <property type="match status" value="1"/>
</dbReference>
<dbReference type="GO" id="GO:0006281">
    <property type="term" value="P:DNA repair"/>
    <property type="evidence" value="ECO:0007669"/>
    <property type="project" value="UniProtKB-UniRule"/>
</dbReference>
<evidence type="ECO:0000256" key="8">
    <source>
        <dbReference type="ARBA" id="ARBA00023242"/>
    </source>
</evidence>
<evidence type="ECO:0000256" key="4">
    <source>
        <dbReference type="ARBA" id="ARBA00022722"/>
    </source>
</evidence>
<reference evidence="12 13" key="1">
    <citation type="journal article" date="2024" name="bioRxiv">
        <title>A reference genome for Trichogramma kaykai: A tiny desert-dwelling parasitoid wasp with competing sex-ratio distorters.</title>
        <authorList>
            <person name="Culotta J."/>
            <person name="Lindsey A.R."/>
        </authorList>
    </citation>
    <scope>NUCLEOTIDE SEQUENCE [LARGE SCALE GENOMIC DNA]</scope>
    <source>
        <strain evidence="12 13">KSX58</strain>
    </source>
</reference>
<dbReference type="InterPro" id="IPR026584">
    <property type="entry name" value="Rad9"/>
</dbReference>
<dbReference type="PIRSF" id="PIRSF009303">
    <property type="entry name" value="Cell_cycle_RAD9"/>
    <property type="match status" value="1"/>
</dbReference>
<accession>A0ABD2VS96</accession>
<evidence type="ECO:0000256" key="1">
    <source>
        <dbReference type="ARBA" id="ARBA00004123"/>
    </source>
</evidence>
<evidence type="ECO:0000256" key="11">
    <source>
        <dbReference type="SAM" id="MobiDB-lite"/>
    </source>
</evidence>
<organism evidence="12 13">
    <name type="scientific">Trichogramma kaykai</name>
    <dbReference type="NCBI Taxonomy" id="54128"/>
    <lineage>
        <taxon>Eukaryota</taxon>
        <taxon>Metazoa</taxon>
        <taxon>Ecdysozoa</taxon>
        <taxon>Arthropoda</taxon>
        <taxon>Hexapoda</taxon>
        <taxon>Insecta</taxon>
        <taxon>Pterygota</taxon>
        <taxon>Neoptera</taxon>
        <taxon>Endopterygota</taxon>
        <taxon>Hymenoptera</taxon>
        <taxon>Apocrita</taxon>
        <taxon>Proctotrupomorpha</taxon>
        <taxon>Chalcidoidea</taxon>
        <taxon>Trichogrammatidae</taxon>
        <taxon>Trichogramma</taxon>
    </lineage>
</organism>
<dbReference type="GO" id="GO:0030896">
    <property type="term" value="C:checkpoint clamp complex"/>
    <property type="evidence" value="ECO:0007669"/>
    <property type="project" value="UniProtKB-UniRule"/>
</dbReference>
<keyword evidence="8" id="KW-0539">Nucleus</keyword>
<evidence type="ECO:0000256" key="7">
    <source>
        <dbReference type="ARBA" id="ARBA00022839"/>
    </source>
</evidence>
<keyword evidence="13" id="KW-1185">Reference proteome</keyword>
<dbReference type="InterPro" id="IPR007268">
    <property type="entry name" value="Rad9/Ddc1"/>
</dbReference>
<dbReference type="Pfam" id="PF04139">
    <property type="entry name" value="Rad9"/>
    <property type="match status" value="1"/>
</dbReference>
<dbReference type="Gene3D" id="3.70.10.10">
    <property type="match status" value="1"/>
</dbReference>
<dbReference type="GO" id="GO:0004527">
    <property type="term" value="F:exonuclease activity"/>
    <property type="evidence" value="ECO:0007669"/>
    <property type="project" value="UniProtKB-KW"/>
</dbReference>
<sequence>MKCVVSGINIKILARAIQMLSKIGEEMFVQPQEDCLSFRTVNSSNSAFVDITFQENYFSYYAYEDLEESDSLKCKILIRSALAVFKGNLDKQVESCHIQLDPNSEQLTFVLKYRNSIIKTHLLPILDCETIKANYKKDGTANHLRIQPRVMNDVVQNFQQSLLEITLEVLQEKVLIRNYIDESSNVSNETRTQCNFSVGEFDEYNIESDTIITFCLKELRAILSLADILSQPIDIHFERPGRPVVFVCKSGSMESNLVLATLNPDTESASQSTTSTRQNPAPKKVTKRAPRGKGIKSLGKKSYTNSAHSRAMESADMESPGRISDVSDLPTQNNRRKSVTDVSKADPFTPRSSRESTSVLRLEAAEHPASSERTNLASSLMKRKSIDQDGDESSRDMDNDDLVQNSPPRPKSKKAKLIFQKCFQKTFDPNNLPGHSNVEVEDSSESSEND</sequence>
<evidence type="ECO:0000256" key="6">
    <source>
        <dbReference type="ARBA" id="ARBA00022801"/>
    </source>
</evidence>
<dbReference type="AlphaFoldDB" id="A0ABD2VS96"/>
<protein>
    <recommendedName>
        <fullName evidence="10">Cell cycle checkpoint control protein</fullName>
    </recommendedName>
</protein>
<evidence type="ECO:0000256" key="9">
    <source>
        <dbReference type="ARBA" id="ARBA00059283"/>
    </source>
</evidence>
<dbReference type="SUPFAM" id="SSF55979">
    <property type="entry name" value="DNA clamp"/>
    <property type="match status" value="1"/>
</dbReference>
<feature type="compositionally biased region" description="Polar residues" evidence="11">
    <location>
        <begin position="265"/>
        <end position="279"/>
    </location>
</feature>
<evidence type="ECO:0000313" key="12">
    <source>
        <dbReference type="EMBL" id="KAL3383371.1"/>
    </source>
</evidence>